<evidence type="ECO:0000259" key="10">
    <source>
        <dbReference type="PROSITE" id="PS50893"/>
    </source>
</evidence>
<keyword evidence="13" id="KW-1185">Reference proteome</keyword>
<keyword evidence="7 9" id="KW-1133">Transmembrane helix</keyword>
<dbReference type="InterPro" id="IPR027417">
    <property type="entry name" value="P-loop_NTPase"/>
</dbReference>
<dbReference type="SUPFAM" id="SSF90123">
    <property type="entry name" value="ABC transporter transmembrane region"/>
    <property type="match status" value="1"/>
</dbReference>
<evidence type="ECO:0000256" key="1">
    <source>
        <dbReference type="ARBA" id="ARBA00004651"/>
    </source>
</evidence>
<dbReference type="PANTHER" id="PTHR43394">
    <property type="entry name" value="ATP-DEPENDENT PERMEASE MDL1, MITOCHONDRIAL"/>
    <property type="match status" value="1"/>
</dbReference>
<dbReference type="EMBL" id="AFZD01000016">
    <property type="protein sequence ID" value="EHL12135.1"/>
    <property type="molecule type" value="Genomic_DNA"/>
</dbReference>
<dbReference type="CDD" id="cd03228">
    <property type="entry name" value="ABCC_MRP_Like"/>
    <property type="match status" value="1"/>
</dbReference>
<dbReference type="Gene3D" id="3.40.50.300">
    <property type="entry name" value="P-loop containing nucleotide triphosphate hydrolases"/>
    <property type="match status" value="1"/>
</dbReference>
<dbReference type="FunFam" id="3.40.50.300:FF:000854">
    <property type="entry name" value="Multidrug ABC transporter ATP-binding protein"/>
    <property type="match status" value="1"/>
</dbReference>
<comment type="subcellular location">
    <subcellularLocation>
        <location evidence="1">Cell membrane</location>
        <topology evidence="1">Multi-pass membrane protein</topology>
    </subcellularLocation>
</comment>
<dbReference type="PROSITE" id="PS50929">
    <property type="entry name" value="ABC_TM1F"/>
    <property type="match status" value="1"/>
</dbReference>
<accession>G9WTT2</accession>
<feature type="transmembrane region" description="Helical" evidence="9">
    <location>
        <begin position="20"/>
        <end position="40"/>
    </location>
</feature>
<evidence type="ECO:0000313" key="13">
    <source>
        <dbReference type="Proteomes" id="UP000003527"/>
    </source>
</evidence>
<feature type="domain" description="ABC transmembrane type-1" evidence="11">
    <location>
        <begin position="16"/>
        <end position="298"/>
    </location>
</feature>
<evidence type="ECO:0000256" key="8">
    <source>
        <dbReference type="ARBA" id="ARBA00023136"/>
    </source>
</evidence>
<feature type="transmembrane region" description="Helical" evidence="9">
    <location>
        <begin position="133"/>
        <end position="151"/>
    </location>
</feature>
<dbReference type="PANTHER" id="PTHR43394:SF1">
    <property type="entry name" value="ATP-BINDING CASSETTE SUB-FAMILY B MEMBER 10, MITOCHONDRIAL"/>
    <property type="match status" value="1"/>
</dbReference>
<reference evidence="12 13" key="1">
    <citation type="submission" date="2011-08" db="EMBL/GenBank/DDBJ databases">
        <title>The Genome Sequence of Oribacterium sp. ACB7.</title>
        <authorList>
            <consortium name="The Broad Institute Genome Sequencing Platform"/>
            <person name="Earl A."/>
            <person name="Ward D."/>
            <person name="Feldgarden M."/>
            <person name="Gevers D."/>
            <person name="Sizova M."/>
            <person name="Hazen A."/>
            <person name="Epstein S."/>
            <person name="Young S.K."/>
            <person name="Zeng Q."/>
            <person name="Gargeya S."/>
            <person name="Fitzgerald M."/>
            <person name="Haas B."/>
            <person name="Abouelleil A."/>
            <person name="Alvarado L."/>
            <person name="Arachchi H.M."/>
            <person name="Berlin A."/>
            <person name="Brown A."/>
            <person name="Chapman S.B."/>
            <person name="Chen Z."/>
            <person name="Dunbar C."/>
            <person name="Freedman E."/>
            <person name="Gearin G."/>
            <person name="Gellesch M."/>
            <person name="Goldberg J."/>
            <person name="Griggs A."/>
            <person name="Gujja S."/>
            <person name="Heiman D."/>
            <person name="Howarth C."/>
            <person name="Larson L."/>
            <person name="Lui A."/>
            <person name="MacDonald P.J.P."/>
            <person name="Montmayeur A."/>
            <person name="Murphy C."/>
            <person name="Neiman D."/>
            <person name="Pearson M."/>
            <person name="Priest M."/>
            <person name="Roberts A."/>
            <person name="Saif S."/>
            <person name="Shea T."/>
            <person name="Shenoy N."/>
            <person name="Sisk P."/>
            <person name="Stolte C."/>
            <person name="Sykes S."/>
            <person name="Wortman J."/>
            <person name="Nusbaum C."/>
            <person name="Birren B."/>
        </authorList>
    </citation>
    <scope>NUCLEOTIDE SEQUENCE [LARGE SCALE GENOMIC DNA]</scope>
    <source>
        <strain evidence="12 13">ACB7</strain>
    </source>
</reference>
<evidence type="ECO:0000256" key="4">
    <source>
        <dbReference type="ARBA" id="ARBA00022692"/>
    </source>
</evidence>
<dbReference type="GO" id="GO:0015421">
    <property type="term" value="F:ABC-type oligopeptide transporter activity"/>
    <property type="evidence" value="ECO:0007669"/>
    <property type="project" value="TreeGrafter"/>
</dbReference>
<dbReference type="Pfam" id="PF00005">
    <property type="entry name" value="ABC_tran"/>
    <property type="match status" value="1"/>
</dbReference>
<comment type="caution">
    <text evidence="12">The sequence shown here is derived from an EMBL/GenBank/DDBJ whole genome shotgun (WGS) entry which is preliminary data.</text>
</comment>
<evidence type="ECO:0000313" key="12">
    <source>
        <dbReference type="EMBL" id="EHL12135.1"/>
    </source>
</evidence>
<keyword evidence="3" id="KW-1003">Cell membrane</keyword>
<dbReference type="Pfam" id="PF00664">
    <property type="entry name" value="ABC_membrane"/>
    <property type="match status" value="1"/>
</dbReference>
<dbReference type="PROSITE" id="PS50893">
    <property type="entry name" value="ABC_TRANSPORTER_2"/>
    <property type="match status" value="1"/>
</dbReference>
<dbReference type="InterPro" id="IPR039421">
    <property type="entry name" value="Type_1_exporter"/>
</dbReference>
<proteinExistence type="predicted"/>
<protein>
    <submittedName>
        <fullName evidence="12">Uncharacterized protein</fullName>
    </submittedName>
</protein>
<evidence type="ECO:0000256" key="5">
    <source>
        <dbReference type="ARBA" id="ARBA00022741"/>
    </source>
</evidence>
<dbReference type="InterPro" id="IPR017871">
    <property type="entry name" value="ABC_transporter-like_CS"/>
</dbReference>
<keyword evidence="6" id="KW-0067">ATP-binding</keyword>
<sequence>MKRLLSYISELKGKSIIAPLFKCLESLFELFVPMVIAYMIDSGIQKGNAAIIWKSLFLLLLLALIGLSCAIVAQYFAAEVAMHVGQSYRNALFHKVLNLSYSNVDEVGSASLLTRLGPDIFQIESTVNMVLRLFLRSPFIVFGAVIMAFRISPSISLLFILVLVLLSVLIFGIMLITMPLYKKIQVALEKITKQVRENILGVRVIRAFYREKKEEEGFQKSNEAYTAMQVKVGKISSLLNPLSMLIIQLGLMGILYFSSRLVNDGRLFQGNVVALTNYMSQILAELLKLANLIILILKGLASLDRVEEVFAIENEQVEEASSDLSRQYGSMDNAEIESDSKWNTEDNTSKDEEEAIVFQNVSFSYGNNGEYAVSDLNFSIKKGESLGIIGGTGSGKTTLISLLSGFYPCYSGEIRLFGKNQRNYVKEELFGSIALVPQKAVLFSGTLRENLLWRNKNATDKELWDALDMACAKEFIEEKGKGLELPVTEEGKNFSGGQRQRLCIARALVGEAKFLILDDSSSALDFATERKLRHALSAYKRVENKIIISQRVASIRDLDKIIVMDQGKIVGMGKHKALLESSPVYKEICLSQLKKEEL</sequence>
<keyword evidence="5" id="KW-0547">Nucleotide-binding</keyword>
<dbReference type="SMART" id="SM00382">
    <property type="entry name" value="AAA"/>
    <property type="match status" value="1"/>
</dbReference>
<dbReference type="Gene3D" id="1.20.1560.10">
    <property type="entry name" value="ABC transporter type 1, transmembrane domain"/>
    <property type="match status" value="1"/>
</dbReference>
<dbReference type="SUPFAM" id="SSF52540">
    <property type="entry name" value="P-loop containing nucleoside triphosphate hydrolases"/>
    <property type="match status" value="1"/>
</dbReference>
<name>G9WTT2_9FIRM</name>
<keyword evidence="8 9" id="KW-0472">Membrane</keyword>
<evidence type="ECO:0000256" key="3">
    <source>
        <dbReference type="ARBA" id="ARBA00022475"/>
    </source>
</evidence>
<evidence type="ECO:0000256" key="7">
    <source>
        <dbReference type="ARBA" id="ARBA00022989"/>
    </source>
</evidence>
<dbReference type="HOGENOM" id="CLU_000604_84_3_9"/>
<evidence type="ECO:0000256" key="2">
    <source>
        <dbReference type="ARBA" id="ARBA00022448"/>
    </source>
</evidence>
<dbReference type="PATRIC" id="fig|796944.3.peg.1155"/>
<keyword evidence="2" id="KW-0813">Transport</keyword>
<dbReference type="GO" id="GO:0005524">
    <property type="term" value="F:ATP binding"/>
    <property type="evidence" value="ECO:0007669"/>
    <property type="project" value="UniProtKB-KW"/>
</dbReference>
<dbReference type="GO" id="GO:0016887">
    <property type="term" value="F:ATP hydrolysis activity"/>
    <property type="evidence" value="ECO:0007669"/>
    <property type="project" value="InterPro"/>
</dbReference>
<dbReference type="RefSeq" id="WP_009536345.1">
    <property type="nucleotide sequence ID" value="NZ_JH414504.1"/>
</dbReference>
<dbReference type="PROSITE" id="PS00211">
    <property type="entry name" value="ABC_TRANSPORTER_1"/>
    <property type="match status" value="1"/>
</dbReference>
<organism evidence="12 13">
    <name type="scientific">Oribacterium asaccharolyticum ACB7</name>
    <dbReference type="NCBI Taxonomy" id="796944"/>
    <lineage>
        <taxon>Bacteria</taxon>
        <taxon>Bacillati</taxon>
        <taxon>Bacillota</taxon>
        <taxon>Clostridia</taxon>
        <taxon>Lachnospirales</taxon>
        <taxon>Lachnospiraceae</taxon>
        <taxon>Oribacterium</taxon>
    </lineage>
</organism>
<dbReference type="InterPro" id="IPR003593">
    <property type="entry name" value="AAA+_ATPase"/>
</dbReference>
<evidence type="ECO:0000259" key="11">
    <source>
        <dbReference type="PROSITE" id="PS50929"/>
    </source>
</evidence>
<keyword evidence="4 9" id="KW-0812">Transmembrane</keyword>
<dbReference type="AlphaFoldDB" id="G9WTT2"/>
<feature type="transmembrane region" description="Helical" evidence="9">
    <location>
        <begin position="157"/>
        <end position="181"/>
    </location>
</feature>
<dbReference type="CDD" id="cd18548">
    <property type="entry name" value="ABC_6TM_Tm287_like"/>
    <property type="match status" value="1"/>
</dbReference>
<dbReference type="InterPro" id="IPR036640">
    <property type="entry name" value="ABC1_TM_sf"/>
</dbReference>
<feature type="transmembrane region" description="Helical" evidence="9">
    <location>
        <begin position="52"/>
        <end position="77"/>
    </location>
</feature>
<dbReference type="Proteomes" id="UP000003527">
    <property type="component" value="Unassembled WGS sequence"/>
</dbReference>
<gene>
    <name evidence="12" type="ORF">HMPREF9624_00442</name>
</gene>
<dbReference type="InterPro" id="IPR011527">
    <property type="entry name" value="ABC1_TM_dom"/>
</dbReference>
<feature type="domain" description="ABC transporter" evidence="10">
    <location>
        <begin position="356"/>
        <end position="591"/>
    </location>
</feature>
<evidence type="ECO:0000256" key="9">
    <source>
        <dbReference type="SAM" id="Phobius"/>
    </source>
</evidence>
<dbReference type="GO" id="GO:0005886">
    <property type="term" value="C:plasma membrane"/>
    <property type="evidence" value="ECO:0007669"/>
    <property type="project" value="UniProtKB-SubCell"/>
</dbReference>
<evidence type="ECO:0000256" key="6">
    <source>
        <dbReference type="ARBA" id="ARBA00022840"/>
    </source>
</evidence>
<dbReference type="InterPro" id="IPR003439">
    <property type="entry name" value="ABC_transporter-like_ATP-bd"/>
</dbReference>
<feature type="transmembrane region" description="Helical" evidence="9">
    <location>
        <begin position="238"/>
        <end position="258"/>
    </location>
</feature>